<organism evidence="6">
    <name type="scientific">uncultured Caudovirales phage</name>
    <dbReference type="NCBI Taxonomy" id="2100421"/>
    <lineage>
        <taxon>Viruses</taxon>
        <taxon>Duplodnaviria</taxon>
        <taxon>Heunggongvirae</taxon>
        <taxon>Uroviricota</taxon>
        <taxon>Caudoviricetes</taxon>
        <taxon>Peduoviridae</taxon>
        <taxon>Maltschvirus</taxon>
        <taxon>Maltschvirus maltsch</taxon>
    </lineage>
</organism>
<accession>A0A6J5SRM9</accession>
<evidence type="ECO:0000313" key="1">
    <source>
        <dbReference type="EMBL" id="CAB4165213.1"/>
    </source>
</evidence>
<protein>
    <submittedName>
        <fullName evidence="6">Uncharacterized protein</fullName>
    </submittedName>
</protein>
<dbReference type="EMBL" id="LR797398">
    <property type="protein sequence ID" value="CAB4213509.1"/>
    <property type="molecule type" value="Genomic_DNA"/>
</dbReference>
<name>A0A6J5SRM9_9CAUD</name>
<evidence type="ECO:0000313" key="6">
    <source>
        <dbReference type="EMBL" id="CAB4218123.1"/>
    </source>
</evidence>
<proteinExistence type="predicted"/>
<dbReference type="EMBL" id="LR796950">
    <property type="protein sequence ID" value="CAB4177343.1"/>
    <property type="molecule type" value="Genomic_DNA"/>
</dbReference>
<gene>
    <name evidence="3" type="ORF">UFOVP1001_25</name>
    <name evidence="4" type="ORF">UFOVP1338_51</name>
    <name evidence="5" type="ORF">UFOVP1447_46</name>
    <name evidence="6" type="ORF">UFOVP1599_42</name>
    <name evidence="1" type="ORF">UFOVP827_22</name>
    <name evidence="2" type="ORF">UFOVP916_1</name>
</gene>
<sequence length="190" mass="22149">MSRVITVSRNFPAYHPKKGLSTNFPFAIWKSLIDSGMKDLWNPYISNYRGVFGQELPDFDTITPKHHTIRAGNRHRVGDKISLRTWGNDINPKSGRSGPYHSKQIILCPDIEVKRVWDFGITAINRDLPGDYEAYFRINYKAFYLNSLGTDTFREVAKNDGLLFPDFLNWFQYPEEFTGQIICWNENINY</sequence>
<evidence type="ECO:0000313" key="5">
    <source>
        <dbReference type="EMBL" id="CAB4213509.1"/>
    </source>
</evidence>
<evidence type="ECO:0000313" key="4">
    <source>
        <dbReference type="EMBL" id="CAB4199504.1"/>
    </source>
</evidence>
<evidence type="ECO:0000313" key="3">
    <source>
        <dbReference type="EMBL" id="CAB4177343.1"/>
    </source>
</evidence>
<evidence type="ECO:0000313" key="2">
    <source>
        <dbReference type="EMBL" id="CAB4171410.1"/>
    </source>
</evidence>
<dbReference type="EMBL" id="LR797284">
    <property type="protein sequence ID" value="CAB4199504.1"/>
    <property type="molecule type" value="Genomic_DNA"/>
</dbReference>
<reference evidence="6" key="1">
    <citation type="submission" date="2020-05" db="EMBL/GenBank/DDBJ databases">
        <authorList>
            <person name="Chiriac C."/>
            <person name="Salcher M."/>
            <person name="Ghai R."/>
            <person name="Kavagutti S V."/>
        </authorList>
    </citation>
    <scope>NUCLEOTIDE SEQUENCE</scope>
</reference>
<dbReference type="EMBL" id="LR796866">
    <property type="protein sequence ID" value="CAB4171410.1"/>
    <property type="molecule type" value="Genomic_DNA"/>
</dbReference>
<dbReference type="EMBL" id="LR796778">
    <property type="protein sequence ID" value="CAB4165213.1"/>
    <property type="molecule type" value="Genomic_DNA"/>
</dbReference>
<dbReference type="EMBL" id="LR797462">
    <property type="protein sequence ID" value="CAB4218123.1"/>
    <property type="molecule type" value="Genomic_DNA"/>
</dbReference>